<dbReference type="PANTHER" id="PTHR21679:SF5">
    <property type="entry name" value="DOMAIN OF UNKNOWN FUNCTION DB DOMAIN-CONTAINING PROTEIN"/>
    <property type="match status" value="1"/>
</dbReference>
<dbReference type="AlphaFoldDB" id="A0A915LH53"/>
<name>A0A915LH53_MELJA</name>
<evidence type="ECO:0000313" key="2">
    <source>
        <dbReference type="Proteomes" id="UP000887561"/>
    </source>
</evidence>
<dbReference type="Proteomes" id="UP000887561">
    <property type="component" value="Unplaced"/>
</dbReference>
<dbReference type="PANTHER" id="PTHR21679">
    <property type="entry name" value="DOMAIN OF UNKNOWN FUNCTION DB DOMAIN-CONTAINING PROTEIN-RELATED"/>
    <property type="match status" value="1"/>
</dbReference>
<sequence>MMFAHEQGSCHTIENFPSPSIPASIPSSVTSFGGSIDLPGDNLPTPDEKFFGVFGGNNKRPTTEGSFKNFEKTDKDDGRNEQGPSCGCSKLVLFGTIEYSIFADIIPNFQPPFQLILPPPDSPNAKGTPVPIEDLDSNERTEQTRVEPAIVESTQFPTLIPPQTTAKIKEKFAASIDSALEKVGNSEEKVGIIKTEGGAIDGTASNKKRGNNRTKNGPLKSTDLMKELEELGDYEENKDVKENEKVSGSVITEVLEPHQPRTTVTEKLPDLPPKNFSEFPPPPANQLWSFKIKPSSLKQPTALEFSQGNGSKKVDLDLNGRFASGEEIDSIVDRLFTNKELLRSFVVSIKDLKNKNNGTIKTSDNNPAIISSSTEYPEQCSTPPKFIPCVPLEKANVQLHSCCVKRLMPVGCLPLCRYDTSREEIKMAFEKGQCGILNISPVCF</sequence>
<dbReference type="WBParaSite" id="scaffold11125_cov202.g15331">
    <property type="protein sequence ID" value="scaffold11125_cov202.g15331"/>
    <property type="gene ID" value="scaffold11125_cov202.g15331"/>
</dbReference>
<evidence type="ECO:0000256" key="1">
    <source>
        <dbReference type="SAM" id="MobiDB-lite"/>
    </source>
</evidence>
<keyword evidence="2" id="KW-1185">Reference proteome</keyword>
<accession>A0A915LH53</accession>
<feature type="compositionally biased region" description="Basic and acidic residues" evidence="1">
    <location>
        <begin position="69"/>
        <end position="80"/>
    </location>
</feature>
<proteinExistence type="predicted"/>
<organism evidence="2 3">
    <name type="scientific">Meloidogyne javanica</name>
    <name type="common">Root-knot nematode worm</name>
    <dbReference type="NCBI Taxonomy" id="6303"/>
    <lineage>
        <taxon>Eukaryota</taxon>
        <taxon>Metazoa</taxon>
        <taxon>Ecdysozoa</taxon>
        <taxon>Nematoda</taxon>
        <taxon>Chromadorea</taxon>
        <taxon>Rhabditida</taxon>
        <taxon>Tylenchina</taxon>
        <taxon>Tylenchomorpha</taxon>
        <taxon>Tylenchoidea</taxon>
        <taxon>Meloidogynidae</taxon>
        <taxon>Meloidogyninae</taxon>
        <taxon>Meloidogyne</taxon>
        <taxon>Meloidogyne incognita group</taxon>
    </lineage>
</organism>
<reference evidence="3" key="1">
    <citation type="submission" date="2022-11" db="UniProtKB">
        <authorList>
            <consortium name="WormBaseParasite"/>
        </authorList>
    </citation>
    <scope>IDENTIFICATION</scope>
</reference>
<feature type="region of interest" description="Disordered" evidence="1">
    <location>
        <begin position="53"/>
        <end position="84"/>
    </location>
</feature>
<evidence type="ECO:0000313" key="3">
    <source>
        <dbReference type="WBParaSite" id="scaffold11125_cov202.g15331"/>
    </source>
</evidence>
<feature type="region of interest" description="Disordered" evidence="1">
    <location>
        <begin position="199"/>
        <end position="220"/>
    </location>
</feature>
<protein>
    <submittedName>
        <fullName evidence="3">FZ domain-containing protein</fullName>
    </submittedName>
</protein>